<sequence length="161" mass="18365">MAERREKRDIAEEHDLPVYLARPGTADQIPRQKYGGLFCSVRDAFDGKSIDFDALSVGQSTPRSSRKDGGHRARSPVSDWSSPGVERKRVEKRGERSLERALERSIETRSVHSRRDKEALQNLGEQKIHHARCIYGRKSTKIQVRGLLQPKAQRSLGEKFE</sequence>
<evidence type="ECO:0000313" key="3">
    <source>
        <dbReference type="Proteomes" id="UP001497482"/>
    </source>
</evidence>
<evidence type="ECO:0000313" key="2">
    <source>
        <dbReference type="EMBL" id="CAL1573347.1"/>
    </source>
</evidence>
<gene>
    <name evidence="2" type="ORF">KC01_LOCUS5268</name>
</gene>
<name>A0AAV2J7C1_KNICA</name>
<feature type="compositionally biased region" description="Basic and acidic residues" evidence="1">
    <location>
        <begin position="1"/>
        <end position="16"/>
    </location>
</feature>
<dbReference type="AlphaFoldDB" id="A0AAV2J7C1"/>
<evidence type="ECO:0000256" key="1">
    <source>
        <dbReference type="SAM" id="MobiDB-lite"/>
    </source>
</evidence>
<reference evidence="2 3" key="1">
    <citation type="submission" date="2024-04" db="EMBL/GenBank/DDBJ databases">
        <authorList>
            <person name="Waldvogel A.-M."/>
            <person name="Schoenle A."/>
        </authorList>
    </citation>
    <scope>NUCLEOTIDE SEQUENCE [LARGE SCALE GENOMIC DNA]</scope>
</reference>
<keyword evidence="3" id="KW-1185">Reference proteome</keyword>
<feature type="region of interest" description="Disordered" evidence="1">
    <location>
        <begin position="1"/>
        <end position="31"/>
    </location>
</feature>
<dbReference type="Proteomes" id="UP001497482">
    <property type="component" value="Chromosome 11"/>
</dbReference>
<feature type="compositionally biased region" description="Basic and acidic residues" evidence="1">
    <location>
        <begin position="85"/>
        <end position="98"/>
    </location>
</feature>
<proteinExistence type="predicted"/>
<accession>A0AAV2J7C1</accession>
<dbReference type="EMBL" id="OZ035833">
    <property type="protein sequence ID" value="CAL1573347.1"/>
    <property type="molecule type" value="Genomic_DNA"/>
</dbReference>
<protein>
    <submittedName>
        <fullName evidence="2">Uncharacterized protein</fullName>
    </submittedName>
</protein>
<feature type="region of interest" description="Disordered" evidence="1">
    <location>
        <begin position="56"/>
        <end position="98"/>
    </location>
</feature>
<organism evidence="2 3">
    <name type="scientific">Knipowitschia caucasica</name>
    <name type="common">Caucasian dwarf goby</name>
    <name type="synonym">Pomatoschistus caucasicus</name>
    <dbReference type="NCBI Taxonomy" id="637954"/>
    <lineage>
        <taxon>Eukaryota</taxon>
        <taxon>Metazoa</taxon>
        <taxon>Chordata</taxon>
        <taxon>Craniata</taxon>
        <taxon>Vertebrata</taxon>
        <taxon>Euteleostomi</taxon>
        <taxon>Actinopterygii</taxon>
        <taxon>Neopterygii</taxon>
        <taxon>Teleostei</taxon>
        <taxon>Neoteleostei</taxon>
        <taxon>Acanthomorphata</taxon>
        <taxon>Gobiaria</taxon>
        <taxon>Gobiiformes</taxon>
        <taxon>Gobioidei</taxon>
        <taxon>Gobiidae</taxon>
        <taxon>Gobiinae</taxon>
        <taxon>Knipowitschia</taxon>
    </lineage>
</organism>